<reference evidence="1 2" key="1">
    <citation type="journal article" date="2013" name="Proc. Natl. Acad. Sci. U.S.A.">
        <title>Fine-scale variation in meiotic recombination in Mimulus inferred from population shotgun sequencing.</title>
        <authorList>
            <person name="Hellsten U."/>
            <person name="Wright K.M."/>
            <person name="Jenkins J."/>
            <person name="Shu S."/>
            <person name="Yuan Y."/>
            <person name="Wessler S.R."/>
            <person name="Schmutz J."/>
            <person name="Willis J.H."/>
            <person name="Rokhsar D.S."/>
        </authorList>
    </citation>
    <scope>NUCLEOTIDE SEQUENCE [LARGE SCALE GENOMIC DNA]</scope>
    <source>
        <strain evidence="2">cv. DUN x IM62</strain>
    </source>
</reference>
<accession>A0A022QGD9</accession>
<sequence>MTMKMARYEELRIALGNLS</sequence>
<evidence type="ECO:0000313" key="1">
    <source>
        <dbReference type="EMBL" id="EYU27782.1"/>
    </source>
</evidence>
<keyword evidence="2" id="KW-1185">Reference proteome</keyword>
<protein>
    <submittedName>
        <fullName evidence="1">Uncharacterized protein</fullName>
    </submittedName>
</protein>
<evidence type="ECO:0000313" key="2">
    <source>
        <dbReference type="Proteomes" id="UP000030748"/>
    </source>
</evidence>
<feature type="non-terminal residue" evidence="1">
    <location>
        <position position="19"/>
    </location>
</feature>
<name>A0A022QGD9_ERYGU</name>
<proteinExistence type="predicted"/>
<dbReference type="Proteomes" id="UP000030748">
    <property type="component" value="Unassembled WGS sequence"/>
</dbReference>
<dbReference type="AlphaFoldDB" id="A0A022QGD9"/>
<gene>
    <name evidence="1" type="ORF">MIMGU_mgv1a0173371mg</name>
</gene>
<dbReference type="EMBL" id="KI631456">
    <property type="protein sequence ID" value="EYU27782.1"/>
    <property type="molecule type" value="Genomic_DNA"/>
</dbReference>
<organism evidence="1 2">
    <name type="scientific">Erythranthe guttata</name>
    <name type="common">Yellow monkey flower</name>
    <name type="synonym">Mimulus guttatus</name>
    <dbReference type="NCBI Taxonomy" id="4155"/>
    <lineage>
        <taxon>Eukaryota</taxon>
        <taxon>Viridiplantae</taxon>
        <taxon>Streptophyta</taxon>
        <taxon>Embryophyta</taxon>
        <taxon>Tracheophyta</taxon>
        <taxon>Spermatophyta</taxon>
        <taxon>Magnoliopsida</taxon>
        <taxon>eudicotyledons</taxon>
        <taxon>Gunneridae</taxon>
        <taxon>Pentapetalae</taxon>
        <taxon>asterids</taxon>
        <taxon>lamiids</taxon>
        <taxon>Lamiales</taxon>
        <taxon>Phrymaceae</taxon>
        <taxon>Erythranthe</taxon>
    </lineage>
</organism>